<reference evidence="2 3" key="1">
    <citation type="submission" date="2017-03" db="EMBL/GenBank/DDBJ databases">
        <title>Genome sequence of Geothermobacter sp. EPR-M, Deep-Sea Iron Reducer.</title>
        <authorList>
            <person name="Tully B."/>
            <person name="Savalia P."/>
            <person name="Abuyen K."/>
            <person name="Baughan C."/>
            <person name="Romero E."/>
            <person name="Ronkowski C."/>
            <person name="Torres B."/>
            <person name="Tremblay J."/>
            <person name="Trujillo A."/>
            <person name="Tyler M."/>
            <person name="Perez-Rodriguez I."/>
            <person name="Amend J."/>
        </authorList>
    </citation>
    <scope>NUCLEOTIDE SEQUENCE [LARGE SCALE GENOMIC DNA]</scope>
    <source>
        <strain evidence="2 3">EPR-M</strain>
    </source>
</reference>
<keyword evidence="1" id="KW-0472">Membrane</keyword>
<organism evidence="2 3">
    <name type="scientific">Geothermobacter hydrogeniphilus</name>
    <dbReference type="NCBI Taxonomy" id="1969733"/>
    <lineage>
        <taxon>Bacteria</taxon>
        <taxon>Pseudomonadati</taxon>
        <taxon>Thermodesulfobacteriota</taxon>
        <taxon>Desulfuromonadia</taxon>
        <taxon>Desulfuromonadales</taxon>
        <taxon>Geothermobacteraceae</taxon>
        <taxon>Geothermobacter</taxon>
    </lineage>
</organism>
<evidence type="ECO:0000313" key="2">
    <source>
        <dbReference type="EMBL" id="ORJ52824.1"/>
    </source>
</evidence>
<evidence type="ECO:0000256" key="1">
    <source>
        <dbReference type="SAM" id="Phobius"/>
    </source>
</evidence>
<feature type="transmembrane region" description="Helical" evidence="1">
    <location>
        <begin position="20"/>
        <end position="41"/>
    </location>
</feature>
<dbReference type="InterPro" id="IPR012902">
    <property type="entry name" value="N_methyl_site"/>
</dbReference>
<sequence length="172" mass="18957">MRFRHNTWSGGIHLKNSAAGFSLIELIVVMAIMAIVAAIAAPSFMQWRQNAVYREASLNLLGALRKARNFSISNNREYRVEVQLSNRRFRLLEGNLASNSSSFTPSSWYDFPPSITLRKNANCLGTADLTFSFNPNGTSTSDYICIMDNASPPVRHARVGIPSASTGRAVAE</sequence>
<dbReference type="SUPFAM" id="SSF54523">
    <property type="entry name" value="Pili subunits"/>
    <property type="match status" value="1"/>
</dbReference>
<protein>
    <recommendedName>
        <fullName evidence="4">Prepilin-type N-terminal cleavage/methylation domain-containing protein</fullName>
    </recommendedName>
</protein>
<name>A0A1X0XIV0_9BACT</name>
<keyword evidence="3" id="KW-1185">Reference proteome</keyword>
<dbReference type="OrthoDB" id="5405410at2"/>
<dbReference type="AlphaFoldDB" id="A0A1X0XIV0"/>
<evidence type="ECO:0000313" key="3">
    <source>
        <dbReference type="Proteomes" id="UP000193136"/>
    </source>
</evidence>
<proteinExistence type="predicted"/>
<dbReference type="Gene3D" id="3.30.700.10">
    <property type="entry name" value="Glycoprotein, Type 4 Pilin"/>
    <property type="match status" value="1"/>
</dbReference>
<comment type="caution">
    <text evidence="2">The sequence shown here is derived from an EMBL/GenBank/DDBJ whole genome shotgun (WGS) entry which is preliminary data.</text>
</comment>
<dbReference type="NCBIfam" id="TIGR02532">
    <property type="entry name" value="IV_pilin_GFxxxE"/>
    <property type="match status" value="1"/>
</dbReference>
<dbReference type="EMBL" id="NAAD01000046">
    <property type="protein sequence ID" value="ORJ52824.1"/>
    <property type="molecule type" value="Genomic_DNA"/>
</dbReference>
<keyword evidence="1" id="KW-1133">Transmembrane helix</keyword>
<dbReference type="PROSITE" id="PS00409">
    <property type="entry name" value="PROKAR_NTER_METHYL"/>
    <property type="match status" value="1"/>
</dbReference>
<dbReference type="InterPro" id="IPR045584">
    <property type="entry name" value="Pilin-like"/>
</dbReference>
<gene>
    <name evidence="2" type="ORF">B5V00_16630</name>
</gene>
<keyword evidence="1" id="KW-0812">Transmembrane</keyword>
<accession>A0A1X0XIV0</accession>
<evidence type="ECO:0008006" key="4">
    <source>
        <dbReference type="Google" id="ProtNLM"/>
    </source>
</evidence>
<dbReference type="Pfam" id="PF07963">
    <property type="entry name" value="N_methyl"/>
    <property type="match status" value="1"/>
</dbReference>
<dbReference type="STRING" id="1969733.B5V00_16630"/>
<dbReference type="Proteomes" id="UP000193136">
    <property type="component" value="Unassembled WGS sequence"/>
</dbReference>